<keyword evidence="3" id="KW-1185">Reference proteome</keyword>
<evidence type="ECO:0000256" key="1">
    <source>
        <dbReference type="SAM" id="SignalP"/>
    </source>
</evidence>
<name>A0A0B4D2T6_9FLAO</name>
<sequence>MKLSISALLLVSSTLVFSQKQLLVVNSNTQEVTITENNEIKTSWFLNPKIKPDTYTTGKNVKFKSVKLKTDIDSIEVKLKPNEKFDFIVLLNGKDSCLTRFESPEIKNFSKVKPVQRDTLSFVLTEQNNIKLKGKLNHKDDVDLMFDTGATGFYLIKDAIKKYLNPTGQKLTMKDISDNDFTVGNLEWKHQQIYPIETTGHGCDGMFGWSAFDGKVVEIDYDKNIIVVHSKRPKISKDYEKFEMELMKEHFCINVEMEVNNKKYKNRFLFDSGFQRTLIFDNALITKSGYPKADLPVIAKTVMYNSNKDAIPMETILNEKLIFGKYVLKNVPAQINSYNQPAGFSTNFLGGEVLKRFNTILDFQNNVVYLKPNHLFNEDYNIPKNEKS</sequence>
<evidence type="ECO:0000313" key="2">
    <source>
        <dbReference type="EMBL" id="KIC62922.1"/>
    </source>
</evidence>
<protein>
    <recommendedName>
        <fullName evidence="4">Peptidase A2 domain-containing protein</fullName>
    </recommendedName>
</protein>
<dbReference type="OrthoDB" id="5166556at2"/>
<dbReference type="Gene3D" id="2.40.70.10">
    <property type="entry name" value="Acid Proteases"/>
    <property type="match status" value="1"/>
</dbReference>
<proteinExistence type="predicted"/>
<keyword evidence="1" id="KW-0732">Signal</keyword>
<dbReference type="RefSeq" id="WP_039368339.1">
    <property type="nucleotide sequence ID" value="NZ_JWTA01000007.1"/>
</dbReference>
<dbReference type="STRING" id="363331.RM51_09715"/>
<accession>A0A0B4D2T6</accession>
<evidence type="ECO:0008006" key="4">
    <source>
        <dbReference type="Google" id="ProtNLM"/>
    </source>
</evidence>
<dbReference type="InterPro" id="IPR021109">
    <property type="entry name" value="Peptidase_aspartic_dom_sf"/>
</dbReference>
<feature type="chain" id="PRO_5002086302" description="Peptidase A2 domain-containing protein" evidence="1">
    <location>
        <begin position="19"/>
        <end position="388"/>
    </location>
</feature>
<gene>
    <name evidence="2" type="ORF">RM51_09715</name>
</gene>
<organism evidence="2 3">
    <name type="scientific">Chryseobacterium taiwanense</name>
    <dbReference type="NCBI Taxonomy" id="363331"/>
    <lineage>
        <taxon>Bacteria</taxon>
        <taxon>Pseudomonadati</taxon>
        <taxon>Bacteroidota</taxon>
        <taxon>Flavobacteriia</taxon>
        <taxon>Flavobacteriales</taxon>
        <taxon>Weeksellaceae</taxon>
        <taxon>Chryseobacterium group</taxon>
        <taxon>Chryseobacterium</taxon>
    </lineage>
</organism>
<evidence type="ECO:0000313" key="3">
    <source>
        <dbReference type="Proteomes" id="UP000031167"/>
    </source>
</evidence>
<feature type="signal peptide" evidence="1">
    <location>
        <begin position="1"/>
        <end position="18"/>
    </location>
</feature>
<reference evidence="2 3" key="1">
    <citation type="submission" date="2014-12" db="EMBL/GenBank/DDBJ databases">
        <title>Genome sequencing of Chryseobacterium taiwanense TPW19.</title>
        <authorList>
            <person name="Tan P.W."/>
            <person name="Chan K.-G."/>
        </authorList>
    </citation>
    <scope>NUCLEOTIDE SEQUENCE [LARGE SCALE GENOMIC DNA]</scope>
    <source>
        <strain evidence="2 3">TPW19</strain>
    </source>
</reference>
<dbReference type="AlphaFoldDB" id="A0A0B4D2T6"/>
<comment type="caution">
    <text evidence="2">The sequence shown here is derived from an EMBL/GenBank/DDBJ whole genome shotgun (WGS) entry which is preliminary data.</text>
</comment>
<dbReference type="Proteomes" id="UP000031167">
    <property type="component" value="Unassembled WGS sequence"/>
</dbReference>
<dbReference type="EMBL" id="JWTA01000007">
    <property type="protein sequence ID" value="KIC62922.1"/>
    <property type="molecule type" value="Genomic_DNA"/>
</dbReference>